<gene>
    <name evidence="1" type="ORF">BDN72DRAFT_320077</name>
</gene>
<evidence type="ECO:0000313" key="2">
    <source>
        <dbReference type="Proteomes" id="UP000308600"/>
    </source>
</evidence>
<name>A0ACD3AD73_9AGAR</name>
<protein>
    <submittedName>
        <fullName evidence="1">Uncharacterized protein</fullName>
    </submittedName>
</protein>
<accession>A0ACD3AD73</accession>
<keyword evidence="2" id="KW-1185">Reference proteome</keyword>
<proteinExistence type="predicted"/>
<evidence type="ECO:0000313" key="1">
    <source>
        <dbReference type="EMBL" id="TFK63511.1"/>
    </source>
</evidence>
<sequence length="85" mass="9557">MLNAIFTHSVIVSVIATHVITSVHETLSLTTRYEYEACVPLLRSRLQRGGEGSVLPLLITLSNGLWTPTWRTLNLLKKLNTRARN</sequence>
<reference evidence="1 2" key="1">
    <citation type="journal article" date="2019" name="Nat. Ecol. Evol.">
        <title>Megaphylogeny resolves global patterns of mushroom evolution.</title>
        <authorList>
            <person name="Varga T."/>
            <person name="Krizsan K."/>
            <person name="Foldi C."/>
            <person name="Dima B."/>
            <person name="Sanchez-Garcia M."/>
            <person name="Sanchez-Ramirez S."/>
            <person name="Szollosi G.J."/>
            <person name="Szarkandi J.G."/>
            <person name="Papp V."/>
            <person name="Albert L."/>
            <person name="Andreopoulos W."/>
            <person name="Angelini C."/>
            <person name="Antonin V."/>
            <person name="Barry K.W."/>
            <person name="Bougher N.L."/>
            <person name="Buchanan P."/>
            <person name="Buyck B."/>
            <person name="Bense V."/>
            <person name="Catcheside P."/>
            <person name="Chovatia M."/>
            <person name="Cooper J."/>
            <person name="Damon W."/>
            <person name="Desjardin D."/>
            <person name="Finy P."/>
            <person name="Geml J."/>
            <person name="Haridas S."/>
            <person name="Hughes K."/>
            <person name="Justo A."/>
            <person name="Karasinski D."/>
            <person name="Kautmanova I."/>
            <person name="Kiss B."/>
            <person name="Kocsube S."/>
            <person name="Kotiranta H."/>
            <person name="LaButti K.M."/>
            <person name="Lechner B.E."/>
            <person name="Liimatainen K."/>
            <person name="Lipzen A."/>
            <person name="Lukacs Z."/>
            <person name="Mihaltcheva S."/>
            <person name="Morgado L.N."/>
            <person name="Niskanen T."/>
            <person name="Noordeloos M.E."/>
            <person name="Ohm R.A."/>
            <person name="Ortiz-Santana B."/>
            <person name="Ovrebo C."/>
            <person name="Racz N."/>
            <person name="Riley R."/>
            <person name="Savchenko A."/>
            <person name="Shiryaev A."/>
            <person name="Soop K."/>
            <person name="Spirin V."/>
            <person name="Szebenyi C."/>
            <person name="Tomsovsky M."/>
            <person name="Tulloss R.E."/>
            <person name="Uehling J."/>
            <person name="Grigoriev I.V."/>
            <person name="Vagvolgyi C."/>
            <person name="Papp T."/>
            <person name="Martin F.M."/>
            <person name="Miettinen O."/>
            <person name="Hibbett D.S."/>
            <person name="Nagy L.G."/>
        </authorList>
    </citation>
    <scope>NUCLEOTIDE SEQUENCE [LARGE SCALE GENOMIC DNA]</scope>
    <source>
        <strain evidence="1 2">NL-1719</strain>
    </source>
</reference>
<organism evidence="1 2">
    <name type="scientific">Pluteus cervinus</name>
    <dbReference type="NCBI Taxonomy" id="181527"/>
    <lineage>
        <taxon>Eukaryota</taxon>
        <taxon>Fungi</taxon>
        <taxon>Dikarya</taxon>
        <taxon>Basidiomycota</taxon>
        <taxon>Agaricomycotina</taxon>
        <taxon>Agaricomycetes</taxon>
        <taxon>Agaricomycetidae</taxon>
        <taxon>Agaricales</taxon>
        <taxon>Pluteineae</taxon>
        <taxon>Pluteaceae</taxon>
        <taxon>Pluteus</taxon>
    </lineage>
</organism>
<dbReference type="Proteomes" id="UP000308600">
    <property type="component" value="Unassembled WGS sequence"/>
</dbReference>
<dbReference type="EMBL" id="ML208519">
    <property type="protein sequence ID" value="TFK63511.1"/>
    <property type="molecule type" value="Genomic_DNA"/>
</dbReference>